<evidence type="ECO:0000256" key="3">
    <source>
        <dbReference type="ARBA" id="ARBA00022677"/>
    </source>
</evidence>
<protein>
    <recommendedName>
        <fullName evidence="8">Lipid droplet-associated hydrolase</fullName>
    </recommendedName>
</protein>
<comment type="subcellular location">
    <subcellularLocation>
        <location evidence="1">Lipid droplet</location>
    </subcellularLocation>
</comment>
<keyword evidence="3" id="KW-0551">Lipid droplet</keyword>
<dbReference type="SUPFAM" id="SSF53474">
    <property type="entry name" value="alpha/beta-Hydrolases"/>
    <property type="match status" value="1"/>
</dbReference>
<dbReference type="Proteomes" id="UP000774617">
    <property type="component" value="Unassembled WGS sequence"/>
</dbReference>
<comment type="caution">
    <text evidence="6">The sequence shown here is derived from an EMBL/GenBank/DDBJ whole genome shotgun (WGS) entry which is preliminary data.</text>
</comment>
<evidence type="ECO:0000256" key="2">
    <source>
        <dbReference type="ARBA" id="ARBA00008300"/>
    </source>
</evidence>
<feature type="region of interest" description="Disordered" evidence="5">
    <location>
        <begin position="1"/>
        <end position="20"/>
    </location>
</feature>
<evidence type="ECO:0000256" key="4">
    <source>
        <dbReference type="ARBA" id="ARBA00022801"/>
    </source>
</evidence>
<keyword evidence="4" id="KW-0378">Hydrolase</keyword>
<dbReference type="PANTHER" id="PTHR13390">
    <property type="entry name" value="LIPASE"/>
    <property type="match status" value="1"/>
</dbReference>
<dbReference type="InterPro" id="IPR019363">
    <property type="entry name" value="LDAH"/>
</dbReference>
<evidence type="ECO:0000256" key="1">
    <source>
        <dbReference type="ARBA" id="ARBA00004502"/>
    </source>
</evidence>
<feature type="compositionally biased region" description="Low complexity" evidence="5">
    <location>
        <begin position="235"/>
        <end position="244"/>
    </location>
</feature>
<reference evidence="6 7" key="1">
    <citation type="journal article" date="2021" name="Nat. Commun.">
        <title>Genetic determinants of endophytism in the Arabidopsis root mycobiome.</title>
        <authorList>
            <person name="Mesny F."/>
            <person name="Miyauchi S."/>
            <person name="Thiergart T."/>
            <person name="Pickel B."/>
            <person name="Atanasova L."/>
            <person name="Karlsson M."/>
            <person name="Huettel B."/>
            <person name="Barry K.W."/>
            <person name="Haridas S."/>
            <person name="Chen C."/>
            <person name="Bauer D."/>
            <person name="Andreopoulos W."/>
            <person name="Pangilinan J."/>
            <person name="LaButti K."/>
            <person name="Riley R."/>
            <person name="Lipzen A."/>
            <person name="Clum A."/>
            <person name="Drula E."/>
            <person name="Henrissat B."/>
            <person name="Kohler A."/>
            <person name="Grigoriev I.V."/>
            <person name="Martin F.M."/>
            <person name="Hacquard S."/>
        </authorList>
    </citation>
    <scope>NUCLEOTIDE SEQUENCE [LARGE SCALE GENOMIC DNA]</scope>
    <source>
        <strain evidence="6 7">MPI-SDFR-AT-0080</strain>
    </source>
</reference>
<evidence type="ECO:0008006" key="8">
    <source>
        <dbReference type="Google" id="ProtNLM"/>
    </source>
</evidence>
<dbReference type="EMBL" id="JAGTJR010000012">
    <property type="protein sequence ID" value="KAH7051013.1"/>
    <property type="molecule type" value="Genomic_DNA"/>
</dbReference>
<evidence type="ECO:0000313" key="7">
    <source>
        <dbReference type="Proteomes" id="UP000774617"/>
    </source>
</evidence>
<evidence type="ECO:0000313" key="6">
    <source>
        <dbReference type="EMBL" id="KAH7051013.1"/>
    </source>
</evidence>
<organism evidence="6 7">
    <name type="scientific">Macrophomina phaseolina</name>
    <dbReference type="NCBI Taxonomy" id="35725"/>
    <lineage>
        <taxon>Eukaryota</taxon>
        <taxon>Fungi</taxon>
        <taxon>Dikarya</taxon>
        <taxon>Ascomycota</taxon>
        <taxon>Pezizomycotina</taxon>
        <taxon>Dothideomycetes</taxon>
        <taxon>Dothideomycetes incertae sedis</taxon>
        <taxon>Botryosphaeriales</taxon>
        <taxon>Botryosphaeriaceae</taxon>
        <taxon>Macrophomina</taxon>
    </lineage>
</organism>
<feature type="region of interest" description="Disordered" evidence="5">
    <location>
        <begin position="157"/>
        <end position="179"/>
    </location>
</feature>
<sequence>MPLTAAPTPTILTLPATPAPPIPAPTSPTTCSFFADRWSRAGPRKRWLIYFVTGNPGLIAYYDLFLSHLHFLLGAHPTLAPGNAFEVFGRSLSGFEGRGAGVEGGVWPAGVRARKRQDGGATGEAEMGTGKPPFGLVEQIDGVEWALWDHVKGMGEVGERGGARTGGGGSDGGDDGDEPRIIVIGHSVGAYMALEVVKRWRESLKRKKRAAAVAVQQQQKPVAANVGEKRAESGDVAAPPSASPADAVFDDDRDGGRIVGAVCLFPTVTHIAKSSSGLKLGLLFDTLPSLPLLAALLSTLLTLFLPTLLLTELLALLLGQPPDAAAATAAFLKSPHGVRQALHMARDELQLITHDAWDADIWGAAEQSPVGVARAKLFFLFGAKDHWVGDEGRDELIKTRARGGGKSGRGGAKGAEKWKPVMEIDKAGIPHGFCIGEFSTAFCSCVSSFAPDPDDDDDDDSSLTCEVEE</sequence>
<accession>A0ABQ8GBB2</accession>
<feature type="region of interest" description="Disordered" evidence="5">
    <location>
        <begin position="223"/>
        <end position="244"/>
    </location>
</feature>
<feature type="compositionally biased region" description="Low complexity" evidence="5">
    <location>
        <begin position="1"/>
        <end position="16"/>
    </location>
</feature>
<comment type="similarity">
    <text evidence="2">Belongs to the AB hydrolase superfamily. LDAH family.</text>
</comment>
<dbReference type="PANTHER" id="PTHR13390:SF0">
    <property type="entry name" value="LIPID DROPLET-ASSOCIATED HYDROLASE"/>
    <property type="match status" value="1"/>
</dbReference>
<dbReference type="InterPro" id="IPR029058">
    <property type="entry name" value="AB_hydrolase_fold"/>
</dbReference>
<dbReference type="Pfam" id="PF10230">
    <property type="entry name" value="LIDHydrolase"/>
    <property type="match status" value="1"/>
</dbReference>
<evidence type="ECO:0000256" key="5">
    <source>
        <dbReference type="SAM" id="MobiDB-lite"/>
    </source>
</evidence>
<gene>
    <name evidence="6" type="ORF">B0J12DRAFT_699096</name>
</gene>
<proteinExistence type="inferred from homology"/>
<name>A0ABQ8GBB2_9PEZI</name>
<keyword evidence="7" id="KW-1185">Reference proteome</keyword>